<organism evidence="2 3">
    <name type="scientific">Botryosphaeria dothidea</name>
    <dbReference type="NCBI Taxonomy" id="55169"/>
    <lineage>
        <taxon>Eukaryota</taxon>
        <taxon>Fungi</taxon>
        <taxon>Dikarya</taxon>
        <taxon>Ascomycota</taxon>
        <taxon>Pezizomycotina</taxon>
        <taxon>Dothideomycetes</taxon>
        <taxon>Dothideomycetes incertae sedis</taxon>
        <taxon>Botryosphaeriales</taxon>
        <taxon>Botryosphaeriaceae</taxon>
        <taxon>Botryosphaeria</taxon>
    </lineage>
</organism>
<dbReference type="Proteomes" id="UP000572817">
    <property type="component" value="Unassembled WGS sequence"/>
</dbReference>
<evidence type="ECO:0000313" key="3">
    <source>
        <dbReference type="Proteomes" id="UP000572817"/>
    </source>
</evidence>
<protein>
    <submittedName>
        <fullName evidence="2">Uncharacterized protein</fullName>
    </submittedName>
</protein>
<dbReference type="AlphaFoldDB" id="A0A8H4IXE8"/>
<comment type="caution">
    <text evidence="2">The sequence shown here is derived from an EMBL/GenBank/DDBJ whole genome shotgun (WGS) entry which is preliminary data.</text>
</comment>
<evidence type="ECO:0000313" key="2">
    <source>
        <dbReference type="EMBL" id="KAF4309335.1"/>
    </source>
</evidence>
<feature type="region of interest" description="Disordered" evidence="1">
    <location>
        <begin position="220"/>
        <end position="265"/>
    </location>
</feature>
<gene>
    <name evidence="2" type="ORF">GTA08_BOTSDO03398</name>
</gene>
<feature type="region of interest" description="Disordered" evidence="1">
    <location>
        <begin position="185"/>
        <end position="205"/>
    </location>
</feature>
<dbReference type="OrthoDB" id="3968712at2759"/>
<evidence type="ECO:0000256" key="1">
    <source>
        <dbReference type="SAM" id="MobiDB-lite"/>
    </source>
</evidence>
<accession>A0A8H4IXE8</accession>
<keyword evidence="3" id="KW-1185">Reference proteome</keyword>
<reference evidence="2" key="1">
    <citation type="submission" date="2020-04" db="EMBL/GenBank/DDBJ databases">
        <title>Genome Assembly and Annotation of Botryosphaeria dothidea sdau 11-99, a Latent Pathogen of Apple Fruit Ring Rot in China.</title>
        <authorList>
            <person name="Yu C."/>
            <person name="Diao Y."/>
            <person name="Lu Q."/>
            <person name="Zhao J."/>
            <person name="Cui S."/>
            <person name="Peng C."/>
            <person name="He B."/>
            <person name="Liu H."/>
        </authorList>
    </citation>
    <scope>NUCLEOTIDE SEQUENCE [LARGE SCALE GENOMIC DNA]</scope>
    <source>
        <strain evidence="2">Sdau11-99</strain>
    </source>
</reference>
<name>A0A8H4IXE8_9PEZI</name>
<sequence>MPTDISTTAVNEMSSISLHAGSFITDPKRTRQLWNLVSMSTVSAGNTKVAASPTLPFAPPLPGSARFALATLAPRGIAIDNKPYAEQTPFAYFGSEEPPPARSRASHYQRISTLRRATVWLELNNLISIARNYQAMVCDGNLSAEEWKLEALSSLLRSEGRVYPDPEGCGDDIDAKQSPFRLPVRLSSDSFTPDPVSAAEPRWEEPPLLVASTPSCRTAGSEVLSATAGKARADPSNSRSTATTRTKTTTTTTTTASSQPTAGAAPLATSPTISYWLWAGGFFLTRPLSSTSPSWARSPGWTATATTPTNFCTMNADELSSHTALRHRRACLPYLSIDVLADGHRTALQLGRERLAASGAVALWNRWRLAAAAATAESGSDALRHFGILLAGPVYEVWRVRPGIATTASDSGAGAWQGCSLAKLAGGSLTSSGQLAKLVDWINEIHCWGSTAYADACVEDMRAAAGRGK</sequence>
<dbReference type="EMBL" id="WWBZ02000016">
    <property type="protein sequence ID" value="KAF4309335.1"/>
    <property type="molecule type" value="Genomic_DNA"/>
</dbReference>
<feature type="compositionally biased region" description="Low complexity" evidence="1">
    <location>
        <begin position="236"/>
        <end position="265"/>
    </location>
</feature>
<proteinExistence type="predicted"/>